<dbReference type="EMBL" id="LHCI01000106">
    <property type="protein sequence ID" value="KOX90465.1"/>
    <property type="molecule type" value="Genomic_DNA"/>
</dbReference>
<dbReference type="RefSeq" id="WP_053768030.1">
    <property type="nucleotide sequence ID" value="NZ_LHCI01000106.1"/>
</dbReference>
<dbReference type="PATRIC" id="fig|271.14.peg.1727"/>
<feature type="transmembrane region" description="Helical" evidence="1">
    <location>
        <begin position="121"/>
        <end position="142"/>
    </location>
</feature>
<feature type="transmembrane region" description="Helical" evidence="1">
    <location>
        <begin position="52"/>
        <end position="69"/>
    </location>
</feature>
<keyword evidence="1" id="KW-0472">Membrane</keyword>
<organism evidence="2 3">
    <name type="scientific">Thermus aquaticus</name>
    <dbReference type="NCBI Taxonomy" id="271"/>
    <lineage>
        <taxon>Bacteria</taxon>
        <taxon>Thermotogati</taxon>
        <taxon>Deinococcota</taxon>
        <taxon>Deinococci</taxon>
        <taxon>Thermales</taxon>
        <taxon>Thermaceae</taxon>
        <taxon>Thermus</taxon>
    </lineage>
</organism>
<dbReference type="Proteomes" id="UP000037685">
    <property type="component" value="Unassembled WGS sequence"/>
</dbReference>
<keyword evidence="1" id="KW-0812">Transmembrane</keyword>
<protein>
    <submittedName>
        <fullName evidence="2">Uncharacterized protein</fullName>
    </submittedName>
</protein>
<proteinExistence type="predicted"/>
<feature type="transmembrane region" description="Helical" evidence="1">
    <location>
        <begin position="78"/>
        <end position="101"/>
    </location>
</feature>
<feature type="transmembrane region" description="Helical" evidence="1">
    <location>
        <begin position="21"/>
        <end position="40"/>
    </location>
</feature>
<reference evidence="2 3" key="1">
    <citation type="submission" date="2015-07" db="EMBL/GenBank/DDBJ databases">
        <authorList>
            <person name="Noorani M."/>
        </authorList>
    </citation>
    <scope>NUCLEOTIDE SEQUENCE [LARGE SCALE GENOMIC DNA]</scope>
    <source>
        <strain evidence="3">ATCC 25104 / DSM 625 / JCM 10724 / NBRC 103206 / NCIMB 11243 / YT-1</strain>
    </source>
</reference>
<dbReference type="AlphaFoldDB" id="A0A0M9AGP0"/>
<comment type="caution">
    <text evidence="2">The sequence shown here is derived from an EMBL/GenBank/DDBJ whole genome shotgun (WGS) entry which is preliminary data.</text>
</comment>
<evidence type="ECO:0000313" key="3">
    <source>
        <dbReference type="Proteomes" id="UP000037685"/>
    </source>
</evidence>
<name>A0A0M9AGP0_THEAQ</name>
<evidence type="ECO:0000256" key="1">
    <source>
        <dbReference type="SAM" id="Phobius"/>
    </source>
</evidence>
<gene>
    <name evidence="2" type="ORF">BVI061214_01656</name>
</gene>
<sequence length="145" mass="16599">MIPALRTAQDPTRFALELIRTVMLILCLVGWVMYPLELLLLEHWTEAWQSRIPFLVAVPGFVFTLWILFDRKTPWVRIAFILTMWASVLTGVLGAYFHLVWNMEGDINWEFEAAMEAMAGSRPVLAALAFTHMGVTGVLSIYRAR</sequence>
<accession>A0A0M9AGP0</accession>
<evidence type="ECO:0000313" key="2">
    <source>
        <dbReference type="EMBL" id="KOX90465.1"/>
    </source>
</evidence>
<keyword evidence="1" id="KW-1133">Transmembrane helix</keyword>